<name>A0ABR4J218_9EURO</name>
<dbReference type="Proteomes" id="UP001610446">
    <property type="component" value="Unassembled WGS sequence"/>
</dbReference>
<feature type="transmembrane region" description="Helical" evidence="1">
    <location>
        <begin position="104"/>
        <end position="125"/>
    </location>
</feature>
<reference evidence="2 3" key="1">
    <citation type="submission" date="2024-07" db="EMBL/GenBank/DDBJ databases">
        <title>Section-level genome sequencing and comparative genomics of Aspergillus sections Usti and Cavernicolus.</title>
        <authorList>
            <consortium name="Lawrence Berkeley National Laboratory"/>
            <person name="Nybo J.L."/>
            <person name="Vesth T.C."/>
            <person name="Theobald S."/>
            <person name="Frisvad J.C."/>
            <person name="Larsen T.O."/>
            <person name="Kjaerboelling I."/>
            <person name="Rothschild-Mancinelli K."/>
            <person name="Lyhne E.K."/>
            <person name="Kogle M.E."/>
            <person name="Barry K."/>
            <person name="Clum A."/>
            <person name="Na H."/>
            <person name="Ledsgaard L."/>
            <person name="Lin J."/>
            <person name="Lipzen A."/>
            <person name="Kuo A."/>
            <person name="Riley R."/>
            <person name="Mondo S."/>
            <person name="Labutti K."/>
            <person name="Haridas S."/>
            <person name="Pangalinan J."/>
            <person name="Salamov A.A."/>
            <person name="Simmons B.A."/>
            <person name="Magnuson J.K."/>
            <person name="Chen J."/>
            <person name="Drula E."/>
            <person name="Henrissat B."/>
            <person name="Wiebenga A."/>
            <person name="Lubbers R.J."/>
            <person name="Gomes A.C."/>
            <person name="Makela M.R."/>
            <person name="Stajich J."/>
            <person name="Grigoriev I.V."/>
            <person name="Mortensen U.H."/>
            <person name="De Vries R.P."/>
            <person name="Baker S.E."/>
            <person name="Andersen M.R."/>
        </authorList>
    </citation>
    <scope>NUCLEOTIDE SEQUENCE [LARGE SCALE GENOMIC DNA]</scope>
    <source>
        <strain evidence="2 3">CBS 123904</strain>
    </source>
</reference>
<evidence type="ECO:0000256" key="1">
    <source>
        <dbReference type="SAM" id="Phobius"/>
    </source>
</evidence>
<feature type="transmembrane region" description="Helical" evidence="1">
    <location>
        <begin position="131"/>
        <end position="157"/>
    </location>
</feature>
<keyword evidence="3" id="KW-1185">Reference proteome</keyword>
<evidence type="ECO:0000313" key="3">
    <source>
        <dbReference type="Proteomes" id="UP001610446"/>
    </source>
</evidence>
<gene>
    <name evidence="2" type="ORF">BJY01DRAFT_239352</name>
</gene>
<keyword evidence="1" id="KW-0472">Membrane</keyword>
<feature type="transmembrane region" description="Helical" evidence="1">
    <location>
        <begin position="15"/>
        <end position="36"/>
    </location>
</feature>
<dbReference type="EMBL" id="JBFXLU010000234">
    <property type="protein sequence ID" value="KAL2833951.1"/>
    <property type="molecule type" value="Genomic_DNA"/>
</dbReference>
<comment type="caution">
    <text evidence="2">The sequence shown here is derived from an EMBL/GenBank/DDBJ whole genome shotgun (WGS) entry which is preliminary data.</text>
</comment>
<protein>
    <submittedName>
        <fullName evidence="2">Uncharacterized protein</fullName>
    </submittedName>
</protein>
<proteinExistence type="predicted"/>
<organism evidence="2 3">
    <name type="scientific">Aspergillus pseudoustus</name>
    <dbReference type="NCBI Taxonomy" id="1810923"/>
    <lineage>
        <taxon>Eukaryota</taxon>
        <taxon>Fungi</taxon>
        <taxon>Dikarya</taxon>
        <taxon>Ascomycota</taxon>
        <taxon>Pezizomycotina</taxon>
        <taxon>Eurotiomycetes</taxon>
        <taxon>Eurotiomycetidae</taxon>
        <taxon>Eurotiales</taxon>
        <taxon>Aspergillaceae</taxon>
        <taxon>Aspergillus</taxon>
        <taxon>Aspergillus subgen. Nidulantes</taxon>
    </lineage>
</organism>
<sequence>MTHRFFDRTKSNRDAINILAGGITFSIIGGEFLRWWHSSFTNYCVNANDPHGDRLYYPSACYESNKLLLVAAVICFIIGGLDILQGWVYLFYFYTKSLAKSLSYIFLLSLFFTLLSLLLLDYLAWLSLSIFTFYAFYPLVWQLFWVVIAFLFVLWIWR</sequence>
<keyword evidence="1" id="KW-1133">Transmembrane helix</keyword>
<evidence type="ECO:0000313" key="2">
    <source>
        <dbReference type="EMBL" id="KAL2833951.1"/>
    </source>
</evidence>
<keyword evidence="1" id="KW-0812">Transmembrane</keyword>
<accession>A0ABR4J218</accession>
<feature type="transmembrane region" description="Helical" evidence="1">
    <location>
        <begin position="67"/>
        <end position="92"/>
    </location>
</feature>